<dbReference type="OrthoDB" id="24683at2759"/>
<gene>
    <name evidence="1" type="ORF">SVUK_LOCUS2612</name>
</gene>
<sequence length="159" mass="18514">MFSLRAFVRRMSHLAARYTGQGDVHVVDPNVDLRYIFENAGRLRRSLEERRSDINIADLKEKYEKWWTKYEAWTKASKSDQSKETLSAAKKALRDEQAGLLETLALPNFVHEVGKQERPMLKPSKHRDYLVQKGHMRVDKNIGVVYLVGYPVLIRNSLK</sequence>
<proteinExistence type="predicted"/>
<organism evidence="1 2">
    <name type="scientific">Strongylus vulgaris</name>
    <name type="common">Blood worm</name>
    <dbReference type="NCBI Taxonomy" id="40348"/>
    <lineage>
        <taxon>Eukaryota</taxon>
        <taxon>Metazoa</taxon>
        <taxon>Ecdysozoa</taxon>
        <taxon>Nematoda</taxon>
        <taxon>Chromadorea</taxon>
        <taxon>Rhabditida</taxon>
        <taxon>Rhabditina</taxon>
        <taxon>Rhabditomorpha</taxon>
        <taxon>Strongyloidea</taxon>
        <taxon>Strongylidae</taxon>
        <taxon>Strongylus</taxon>
    </lineage>
</organism>
<evidence type="ECO:0000313" key="2">
    <source>
        <dbReference type="Proteomes" id="UP000270094"/>
    </source>
</evidence>
<dbReference type="EMBL" id="UYYB01006016">
    <property type="protein sequence ID" value="VDM67614.1"/>
    <property type="molecule type" value="Genomic_DNA"/>
</dbReference>
<accession>A0A3P7IPU0</accession>
<keyword evidence="2" id="KW-1185">Reference proteome</keyword>
<reference evidence="1 2" key="1">
    <citation type="submission" date="2018-11" db="EMBL/GenBank/DDBJ databases">
        <authorList>
            <consortium name="Pathogen Informatics"/>
        </authorList>
    </citation>
    <scope>NUCLEOTIDE SEQUENCE [LARGE SCALE GENOMIC DNA]</scope>
</reference>
<dbReference type="AlphaFoldDB" id="A0A3P7IPU0"/>
<protein>
    <submittedName>
        <fullName evidence="1">Uncharacterized protein</fullName>
    </submittedName>
</protein>
<evidence type="ECO:0000313" key="1">
    <source>
        <dbReference type="EMBL" id="VDM67614.1"/>
    </source>
</evidence>
<dbReference type="Proteomes" id="UP000270094">
    <property type="component" value="Unassembled WGS sequence"/>
</dbReference>
<name>A0A3P7IPU0_STRVU</name>